<dbReference type="GO" id="GO:0034605">
    <property type="term" value="P:cellular response to heat"/>
    <property type="evidence" value="ECO:0000318"/>
    <property type="project" value="GO_Central"/>
</dbReference>
<dbReference type="InterPro" id="IPR002068">
    <property type="entry name" value="A-crystallin/Hsp20_dom"/>
</dbReference>
<feature type="compositionally biased region" description="Basic and acidic residues" evidence="6">
    <location>
        <begin position="238"/>
        <end position="319"/>
    </location>
</feature>
<feature type="compositionally biased region" description="Low complexity" evidence="6">
    <location>
        <begin position="322"/>
        <end position="332"/>
    </location>
</feature>
<evidence type="ECO:0000313" key="10">
    <source>
        <dbReference type="Proteomes" id="UP000006729"/>
    </source>
</evidence>
<feature type="compositionally biased region" description="Basic and acidic residues" evidence="6">
    <location>
        <begin position="457"/>
        <end position="470"/>
    </location>
</feature>
<dbReference type="STRING" id="3694.A0A2K2AJ03"/>
<keyword evidence="7" id="KW-0472">Membrane</keyword>
<dbReference type="CDD" id="cd06464">
    <property type="entry name" value="ACD_sHsps-like"/>
    <property type="match status" value="1"/>
</dbReference>
<dbReference type="Gene3D" id="2.60.40.790">
    <property type="match status" value="1"/>
</dbReference>
<feature type="compositionally biased region" description="Basic and acidic residues" evidence="6">
    <location>
        <begin position="333"/>
        <end position="396"/>
    </location>
</feature>
<keyword evidence="2" id="KW-1003">Cell membrane</keyword>
<keyword evidence="10" id="KW-1185">Reference proteome</keyword>
<evidence type="ECO:0000256" key="7">
    <source>
        <dbReference type="SAM" id="Phobius"/>
    </source>
</evidence>
<gene>
    <name evidence="9" type="ORF">POPTR_005G192700</name>
</gene>
<evidence type="ECO:0000313" key="9">
    <source>
        <dbReference type="EMBL" id="PNT37511.1"/>
    </source>
</evidence>
<evidence type="ECO:0000256" key="4">
    <source>
        <dbReference type="PROSITE-ProRule" id="PRU00285"/>
    </source>
</evidence>
<feature type="compositionally biased region" description="Polar residues" evidence="6">
    <location>
        <begin position="436"/>
        <end position="452"/>
    </location>
</feature>
<feature type="domain" description="SHSP" evidence="8">
    <location>
        <begin position="24"/>
        <end position="142"/>
    </location>
</feature>
<keyword evidence="7" id="KW-1133">Transmembrane helix</keyword>
<organism evidence="9 10">
    <name type="scientific">Populus trichocarpa</name>
    <name type="common">Western balsam poplar</name>
    <name type="synonym">Populus balsamifera subsp. trichocarpa</name>
    <dbReference type="NCBI Taxonomy" id="3694"/>
    <lineage>
        <taxon>Eukaryota</taxon>
        <taxon>Viridiplantae</taxon>
        <taxon>Streptophyta</taxon>
        <taxon>Embryophyta</taxon>
        <taxon>Tracheophyta</taxon>
        <taxon>Spermatophyta</taxon>
        <taxon>Magnoliopsida</taxon>
        <taxon>eudicotyledons</taxon>
        <taxon>Gunneridae</taxon>
        <taxon>Pentapetalae</taxon>
        <taxon>rosids</taxon>
        <taxon>fabids</taxon>
        <taxon>Malpighiales</taxon>
        <taxon>Salicaceae</taxon>
        <taxon>Saliceae</taxon>
        <taxon>Populus</taxon>
    </lineage>
</organism>
<dbReference type="PROSITE" id="PS01031">
    <property type="entry name" value="SHSP"/>
    <property type="match status" value="1"/>
</dbReference>
<dbReference type="InterPro" id="IPR008978">
    <property type="entry name" value="HSP20-like_chaperone"/>
</dbReference>
<dbReference type="EMBL" id="CM009294">
    <property type="protein sequence ID" value="PNT37511.1"/>
    <property type="molecule type" value="Genomic_DNA"/>
</dbReference>
<accession>A0A2K2AJ03</accession>
<evidence type="ECO:0000256" key="1">
    <source>
        <dbReference type="ARBA" id="ARBA00004162"/>
    </source>
</evidence>
<sequence length="539" mass="60645">MELELGLKITHTRDDITSFTGLRVAKDHAGPLFLSRETETMFNLIAYLTGAGFRKENIDIKISEDGNQITISGKKPVQELVLVGWIMHKKEVELRAFSKAFRIPHGVILDKIKAKFSDQDLTLTITLPKLVKGIRGVGIEEVKEEEVDKGRGEATQITADRAPEGECREPEMKKVEEIDQVVQKEMNTREAETTRAVALELSRKEKDNEAAKEESIEPKIRTDEETAQVKEQAIDQGQFKEVEEVADHMSGERDNSKEIIQEKSAEPNIKSKEESEKFVEQKVDAGDRVPERVRDTTLQRKPEPKDQSEIEEAILDKSEPPATATTATYQETTIKDSKQFKPEKEIEHQEPKEPTLGEDTESKELPGLKEQWKKQETPEAKSTDEETLPKHPERNELLQAFKDLVTKQPEASNQPSSQANQEHAVEENHPVRAEISQESVKLGTETNVQEPTTPGPDQEKKLADKSRNDEAQEINEATTDDVVEEHELVKVKDLGEGATNRKNSVSRGTKLFPPLVVAGSAILVSIIVLVISWIRAKKR</sequence>
<evidence type="ECO:0000256" key="5">
    <source>
        <dbReference type="RuleBase" id="RU003616"/>
    </source>
</evidence>
<feature type="compositionally biased region" description="Basic and acidic residues" evidence="6">
    <location>
        <begin position="423"/>
        <end position="432"/>
    </location>
</feature>
<reference evidence="9 10" key="1">
    <citation type="journal article" date="2006" name="Science">
        <title>The genome of black cottonwood, Populus trichocarpa (Torr. &amp; Gray).</title>
        <authorList>
            <person name="Tuskan G.A."/>
            <person name="Difazio S."/>
            <person name="Jansson S."/>
            <person name="Bohlmann J."/>
            <person name="Grigoriev I."/>
            <person name="Hellsten U."/>
            <person name="Putnam N."/>
            <person name="Ralph S."/>
            <person name="Rombauts S."/>
            <person name="Salamov A."/>
            <person name="Schein J."/>
            <person name="Sterck L."/>
            <person name="Aerts A."/>
            <person name="Bhalerao R.R."/>
            <person name="Bhalerao R.P."/>
            <person name="Blaudez D."/>
            <person name="Boerjan W."/>
            <person name="Brun A."/>
            <person name="Brunner A."/>
            <person name="Busov V."/>
            <person name="Campbell M."/>
            <person name="Carlson J."/>
            <person name="Chalot M."/>
            <person name="Chapman J."/>
            <person name="Chen G.L."/>
            <person name="Cooper D."/>
            <person name="Coutinho P.M."/>
            <person name="Couturier J."/>
            <person name="Covert S."/>
            <person name="Cronk Q."/>
            <person name="Cunningham R."/>
            <person name="Davis J."/>
            <person name="Degroeve S."/>
            <person name="Dejardin A."/>
            <person name="Depamphilis C."/>
            <person name="Detter J."/>
            <person name="Dirks B."/>
            <person name="Dubchak I."/>
            <person name="Duplessis S."/>
            <person name="Ehlting J."/>
            <person name="Ellis B."/>
            <person name="Gendler K."/>
            <person name="Goodstein D."/>
            <person name="Gribskov M."/>
            <person name="Grimwood J."/>
            <person name="Groover A."/>
            <person name="Gunter L."/>
            <person name="Hamberger B."/>
            <person name="Heinze B."/>
            <person name="Helariutta Y."/>
            <person name="Henrissat B."/>
            <person name="Holligan D."/>
            <person name="Holt R."/>
            <person name="Huang W."/>
            <person name="Islam-Faridi N."/>
            <person name="Jones S."/>
            <person name="Jones-Rhoades M."/>
            <person name="Jorgensen R."/>
            <person name="Joshi C."/>
            <person name="Kangasjarvi J."/>
            <person name="Karlsson J."/>
            <person name="Kelleher C."/>
            <person name="Kirkpatrick R."/>
            <person name="Kirst M."/>
            <person name="Kohler A."/>
            <person name="Kalluri U."/>
            <person name="Larimer F."/>
            <person name="Leebens-Mack J."/>
            <person name="Leple J.C."/>
            <person name="Locascio P."/>
            <person name="Lou Y."/>
            <person name="Lucas S."/>
            <person name="Martin F."/>
            <person name="Montanini B."/>
            <person name="Napoli C."/>
            <person name="Nelson D.R."/>
            <person name="Nelson C."/>
            <person name="Nieminen K."/>
            <person name="Nilsson O."/>
            <person name="Pereda V."/>
            <person name="Peter G."/>
            <person name="Philippe R."/>
            <person name="Pilate G."/>
            <person name="Poliakov A."/>
            <person name="Razumovskaya J."/>
            <person name="Richardson P."/>
            <person name="Rinaldi C."/>
            <person name="Ritland K."/>
            <person name="Rouze P."/>
            <person name="Ryaboy D."/>
            <person name="Schmutz J."/>
            <person name="Schrader J."/>
            <person name="Segerman B."/>
            <person name="Shin H."/>
            <person name="Siddiqui A."/>
            <person name="Sterky F."/>
            <person name="Terry A."/>
            <person name="Tsai C.J."/>
            <person name="Uberbacher E."/>
            <person name="Unneberg P."/>
            <person name="Vahala J."/>
            <person name="Wall K."/>
            <person name="Wessler S."/>
            <person name="Yang G."/>
            <person name="Yin T."/>
            <person name="Douglas C."/>
            <person name="Marra M."/>
            <person name="Sandberg G."/>
            <person name="Van de Peer Y."/>
            <person name="Rokhsar D."/>
        </authorList>
    </citation>
    <scope>NUCLEOTIDE SEQUENCE [LARGE SCALE GENOMIC DNA]</scope>
    <source>
        <strain evidence="10">cv. Nisqually</strain>
    </source>
</reference>
<protein>
    <recommendedName>
        <fullName evidence="8">SHSP domain-containing protein</fullName>
    </recommendedName>
</protein>
<dbReference type="GO" id="GO:0006952">
    <property type="term" value="P:defense response"/>
    <property type="evidence" value="ECO:0007669"/>
    <property type="project" value="UniProtKB-KW"/>
</dbReference>
<feature type="transmembrane region" description="Helical" evidence="7">
    <location>
        <begin position="511"/>
        <end position="534"/>
    </location>
</feature>
<dbReference type="GO" id="GO:0005886">
    <property type="term" value="C:plasma membrane"/>
    <property type="evidence" value="ECO:0007669"/>
    <property type="project" value="UniProtKB-SubCell"/>
</dbReference>
<evidence type="ECO:0000256" key="2">
    <source>
        <dbReference type="ARBA" id="ARBA00022475"/>
    </source>
</evidence>
<keyword evidence="7" id="KW-0812">Transmembrane</keyword>
<comment type="subcellular location">
    <subcellularLocation>
        <location evidence="1">Cell membrane</location>
        <topology evidence="1">Single-pass membrane protein</topology>
    </subcellularLocation>
</comment>
<dbReference type="PANTHER" id="PTHR43670:SF34">
    <property type="entry name" value="HSP20-LIKE CHAPERONES SUPERFAMILY PROTEIN"/>
    <property type="match status" value="1"/>
</dbReference>
<evidence type="ECO:0000259" key="8">
    <source>
        <dbReference type="PROSITE" id="PS01031"/>
    </source>
</evidence>
<feature type="compositionally biased region" description="Polar residues" evidence="6">
    <location>
        <begin position="409"/>
        <end position="421"/>
    </location>
</feature>
<dbReference type="Pfam" id="PF00011">
    <property type="entry name" value="HSP20"/>
    <property type="match status" value="1"/>
</dbReference>
<dbReference type="PANTHER" id="PTHR43670">
    <property type="entry name" value="HEAT SHOCK PROTEIN 26"/>
    <property type="match status" value="1"/>
</dbReference>
<feature type="region of interest" description="Disordered" evidence="6">
    <location>
        <begin position="225"/>
        <end position="484"/>
    </location>
</feature>
<dbReference type="AlphaFoldDB" id="A0A2K2AJ03"/>
<dbReference type="SUPFAM" id="SSF49764">
    <property type="entry name" value="HSP20-like chaperones"/>
    <property type="match status" value="1"/>
</dbReference>
<proteinExistence type="inferred from homology"/>
<dbReference type="InParanoid" id="A0A2K2AJ03"/>
<dbReference type="Proteomes" id="UP000006729">
    <property type="component" value="Chromosome 5"/>
</dbReference>
<keyword evidence="3" id="KW-0611">Plant defense</keyword>
<comment type="similarity">
    <text evidence="4 5">Belongs to the small heat shock protein (HSP20) family.</text>
</comment>
<name>A0A2K2AJ03_POPTR</name>
<evidence type="ECO:0000256" key="3">
    <source>
        <dbReference type="ARBA" id="ARBA00022821"/>
    </source>
</evidence>
<dbReference type="ExpressionAtlas" id="A0A2K2AJ03">
    <property type="expression patterns" value="baseline"/>
</dbReference>
<evidence type="ECO:0000256" key="6">
    <source>
        <dbReference type="SAM" id="MobiDB-lite"/>
    </source>
</evidence>